<dbReference type="SUPFAM" id="SSF51126">
    <property type="entry name" value="Pectin lyase-like"/>
    <property type="match status" value="1"/>
</dbReference>
<feature type="compositionally biased region" description="Basic and acidic residues" evidence="1">
    <location>
        <begin position="2944"/>
        <end position="2957"/>
    </location>
</feature>
<name>A0A078AXA4_STYLE</name>
<dbReference type="InterPro" id="IPR011050">
    <property type="entry name" value="Pectin_lyase_fold/virulence"/>
</dbReference>
<feature type="region of interest" description="Disordered" evidence="1">
    <location>
        <begin position="2564"/>
        <end position="2730"/>
    </location>
</feature>
<feature type="compositionally biased region" description="Basic and acidic residues" evidence="1">
    <location>
        <begin position="2587"/>
        <end position="2602"/>
    </location>
</feature>
<feature type="compositionally biased region" description="Basic residues" evidence="1">
    <location>
        <begin position="2630"/>
        <end position="2639"/>
    </location>
</feature>
<evidence type="ECO:0000256" key="2">
    <source>
        <dbReference type="SAM" id="Phobius"/>
    </source>
</evidence>
<keyword evidence="2" id="KW-1133">Transmembrane helix</keyword>
<dbReference type="Gene3D" id="2.10.220.10">
    <property type="entry name" value="Hormone Receptor, Insulin-like Growth Factor Receptor 1, Chain A, domain 2"/>
    <property type="match status" value="1"/>
</dbReference>
<feature type="transmembrane region" description="Helical" evidence="2">
    <location>
        <begin position="2429"/>
        <end position="2451"/>
    </location>
</feature>
<dbReference type="InterPro" id="IPR009030">
    <property type="entry name" value="Growth_fac_rcpt_cys_sf"/>
</dbReference>
<feature type="compositionally biased region" description="Polar residues" evidence="1">
    <location>
        <begin position="2644"/>
        <end position="2666"/>
    </location>
</feature>
<dbReference type="InterPro" id="IPR006212">
    <property type="entry name" value="Furin_repeat"/>
</dbReference>
<keyword evidence="4" id="KW-1185">Reference proteome</keyword>
<dbReference type="Proteomes" id="UP000039865">
    <property type="component" value="Unassembled WGS sequence"/>
</dbReference>
<feature type="compositionally biased region" description="Basic residues" evidence="1">
    <location>
        <begin position="2603"/>
        <end position="2612"/>
    </location>
</feature>
<accession>A0A078AXA4</accession>
<feature type="transmembrane region" description="Helical" evidence="2">
    <location>
        <begin position="2205"/>
        <end position="2230"/>
    </location>
</feature>
<feature type="region of interest" description="Disordered" evidence="1">
    <location>
        <begin position="2816"/>
        <end position="3037"/>
    </location>
</feature>
<feature type="compositionally biased region" description="Basic residues" evidence="1">
    <location>
        <begin position="2930"/>
        <end position="2943"/>
    </location>
</feature>
<reference evidence="3 4" key="1">
    <citation type="submission" date="2014-06" db="EMBL/GenBank/DDBJ databases">
        <authorList>
            <person name="Swart Estienne"/>
        </authorList>
    </citation>
    <scope>NUCLEOTIDE SEQUENCE [LARGE SCALE GENOMIC DNA]</scope>
    <source>
        <strain evidence="3 4">130c</strain>
    </source>
</reference>
<evidence type="ECO:0000313" key="4">
    <source>
        <dbReference type="Proteomes" id="UP000039865"/>
    </source>
</evidence>
<proteinExistence type="predicted"/>
<feature type="compositionally biased region" description="Basic and acidic residues" evidence="1">
    <location>
        <begin position="2889"/>
        <end position="2904"/>
    </location>
</feature>
<feature type="compositionally biased region" description="Basic and acidic residues" evidence="1">
    <location>
        <begin position="2503"/>
        <end position="2513"/>
    </location>
</feature>
<sequence length="3037" mass="344300">MRNLQTQSAKITISGQNLSYSNTLFVTTSGQLGANEFMMTIDPPTFQPYLQLEFTNCVFNIDGNFLFLDHSIKVTFTSCTFNVAATNTFLKVDYSSIADTSCQTLDGQGNIQFINSVFQDGSTVTNAASLTRNLLNIKSQYDITFSKAQFKNMVLGHRVIFEDYQCSNSLEKAQNLMFSECIFMNTNMKWNFNYNNLKPVQNQLLFTMQLSNFKNLNLTHDFMALSITSESEQNIKILDNVFEQLNVTSVSKILDFNLMKSHVLFSGNTIQHSLMQQFMAIDAASNVWFNSSTTMTNITNNGPTLLTAGLFSITNTLDKTQFYNLKASNSVFNHSPLLYVVYSNEVYLNGTTISNITLQNSDLISVNLPTVLYMNGTSVDQLKTGITDGSSSYQISNIVFKNSQAKLFEVDSYQQTTPSSTKYKFKVQNCAFTSNTYVNFALYSFTKVDTTVIDLENTNCISTSAVTTCASAQYFDTITQTCNQCPKGCASCSDEDTCTSCLAIDMTIKSDTNKCECPAQQYYYDIDTPRCRSCLSKCATCNNEYKCLTYAACQNPFQTLNTDGTCEFKCASGLAEDKNTCQTCSDSNCQICTKNGTTNQHCGLCKEGYFLDLLTYQCVESCPAMSKSIASTKVQGRTETVRYCRPFTQNTLDKYEYFIDPNSTLIFEFGTYDYPFKNMDSPAKEIFNFMYERDTDFTVFHKRGTSMKHYYGIMPIIIVNIKMYNLTTYGDPELAKPYVYITDHEYLWPDSTMVSLAESTYDFNTRVNRGDMDISEATKFFLKFNVFRGSMYIKDIDFQSIMFGDAWSNPLVFTFDAVNQTVTFDNTYLDIDGSVFECYFPMSLMVKNAVFNVTNYEYGIWNDFRWDCYANNAEYARAFLIIQDSLFIEKHQQALYNFIFFASMDDMILRNNTFDGITYLDMETRPFLDVHPQSLCDPQHRTQNIFMDGNTFINLYQSNIIFAVNYMNAFNGTKIFSMQNNRYINSQINTEFISMQILNPSQVTVANNYYQNVTVVKDQKVFFFFSSASNIDIYNETLEGNTLDDLYTIGAANSINVRDFKVNNNSNTGSITETSAILRISTANNLAKIENFRVTNSTFMYGKAIEIEYAASLEFRNAAQTNNKLFNQDFLVFNQINKALIENLSFTLFQKSSDKSRFAISLPTLTLSSLAGSMHELRNITFSQSQSSFLSVSQVSVSQQNNATFNFKISNCTLDSNTLSSKDSLIEYGEINYKYFNVTLDQVNIINNQLELGTIYSLKMNCQQMLIKNSQMLNNSGQFASLEPASSDGENPLMFYLDMTTFRNNYGKADALIQLTTNSKLFTTNSEFVENYSIGRGSIVFADYQNVYALFRNCSIQRNYAYQGGVFYIQYSSEVEVSNCTLIRNFAVTGGVAYVNNDGKINLNNKTKVYNNSALNTCFLFLINTQFESKVDNVEVTQNDQVNSIIPKRDFLSQKTKYQHLEENFFTAMQAISDKVQRTVDEKADSAVYAIKAKINFTNTNIYNNDLFLSASTESTVGIVNSEIGNIKTFDKMMQAVSSSIELTNVKIDNISINDKIDSYDFSSHRISIVNKSFLRISGCTMSNINTNLLYVSGSTLIIEKGSLFKNIMYNVQNVQSIFAIDTTDIQLYDTQFEQLSSKYISPIINLQENTLISNNTSFNDFDKTLFQMDTGKSYTFQNINVTKGRMEYMEGEREFMVNSIVFDGNAVNLTLQNANISGIYTQFSSPVVYIENDATSTSKTLLNITDSYFKNNTATSSAGVIYSLNVDINVNNTIFDNNTALEQDAGALYLECEDAIYDLCTYSIQNSVFQKNTASVNGGAMKFTYFKPNITNNNTFTDNKAQYGNDLASYPVQMLITQNNAVVQRRLDMLSTEETQAMNITDGVVFKIDIPLVSGSLMSQNISLIMLDEMGRSMNTDNNSVAVMSSISSDVQVMKSKSVKAVNGTFTFDDVIIIGPPGQDIILKITSDSIVSNKITKAFPTMVQKKVYIKAFLRLCTRGEYQSSDNKCIICSDGFYTLLSNQTQCQECPENAVCQEGFKIITDAGFWRQNVNTTDIYACYNPESCLSGYEVQCAAGYGGNLCQSCVKVQDDWYSRESANDCSKCISHTANAWRLVGVAVLVVVYFIILIFINIRTAGRQKMTTVYMRILTNYFQILTLAQSYDLSWDDNLKKFLEAISFIAKSSEIILSIDCFVRDSGVETHPIFVKMVIACMFPLIAISLTFIFWSIIKLIRRNIQAFTHLITSVIIVIFISLPPVTSITFSIFNCIEIFNDGDTYLALDMSIQCWQDQHSHYANSFGIPIIVIWVIGLPLVALIILFTRRHQLTEQQNLQRYGFLYVGLNQSAFYWEILLHFRKVLLISINVFFTTFKPLYRALIGFMLMIIYIEFLQKVQPYATPEINDLEFKANIAAFATFYGGLFFISDELPFGVSVLLFVLILFINMIFWYSWFKLTLNNVHGRISKWLQKFLCFKKAKQGVKDDADFSGIEAQPDALHIEDEEVQDSKQKSDAKKGDKRPRGTKKNKTGDKNLDDSSRYALANDDSSRNLEESYRQDASALFITTNMKSKSKVIDKKKKKKEVDDEEMHVDTSEMSLHKNEAKKSVKSSKIKKKSSNDTDHITDSDSGTAGIRKKSTKKSNGKIIKQSSSELDSHTGTKSNKTPSSQDNKADNKNAGDMIDKASSNSTDEKKNHNQADKSEHKSHKGSSKKSKKTKLVQNEDSYIGAGAENSGLNEISVIEMNEDTYVDKKASPKISELQKKPKKAATKIEEIGDDAAVRAFQKNDVVFKEADEDSSDFGIFQAKMHSVKQKINNKKILNSDDDAISAFDVKNKKKNTSPKKDEDKKKKIMQMGIINNPRPRRKDRSESESDDDSDEKSKRKKQKSKSRDRKADRDYDRDKKDSRQKSRSKSNRRAHDFDEDEESDSDRPRSKPRQKSKQRKRSNKRQDDDSSSEEKEKKSRKKQSQKREEKSKDDKKSKSKRNDDDLVKPINKLSISDDSSDSRTPKTSKARKTKSRDREGENSKNRKNDKRNKDSDN</sequence>
<dbReference type="PANTHER" id="PTHR11319">
    <property type="entry name" value="G PROTEIN-COUPLED RECEPTOR-RELATED"/>
    <property type="match status" value="1"/>
</dbReference>
<feature type="region of interest" description="Disordered" evidence="1">
    <location>
        <begin position="2496"/>
        <end position="2550"/>
    </location>
</feature>
<protein>
    <submittedName>
        <fullName evidence="3">Uncharacterized protein</fullName>
    </submittedName>
</protein>
<feature type="transmembrane region" description="Helical" evidence="2">
    <location>
        <begin position="2299"/>
        <end position="2320"/>
    </location>
</feature>
<dbReference type="OMA" id="REHYWRA"/>
<feature type="transmembrane region" description="Helical" evidence="2">
    <location>
        <begin position="2145"/>
        <end position="2163"/>
    </location>
</feature>
<feature type="compositionally biased region" description="Basic residues" evidence="1">
    <location>
        <begin position="2514"/>
        <end position="2524"/>
    </location>
</feature>
<gene>
    <name evidence="3" type="primary">Contig5352.g5730</name>
    <name evidence="3" type="ORF">STYLEM_14478</name>
</gene>
<feature type="compositionally biased region" description="Basic residues" evidence="1">
    <location>
        <begin position="2878"/>
        <end position="2888"/>
    </location>
</feature>
<keyword evidence="2" id="KW-0472">Membrane</keyword>
<dbReference type="SMART" id="SM00261">
    <property type="entry name" value="FU"/>
    <property type="match status" value="2"/>
</dbReference>
<feature type="transmembrane region" description="Helical" evidence="2">
    <location>
        <begin position="2242"/>
        <end position="2266"/>
    </location>
</feature>
<feature type="compositionally biased region" description="Basic and acidic residues" evidence="1">
    <location>
        <begin position="3016"/>
        <end position="3037"/>
    </location>
</feature>
<feature type="transmembrane region" description="Helical" evidence="2">
    <location>
        <begin position="2406"/>
        <end position="2423"/>
    </location>
</feature>
<feature type="compositionally biased region" description="Basic residues" evidence="1">
    <location>
        <begin position="2700"/>
        <end position="2714"/>
    </location>
</feature>
<dbReference type="SUPFAM" id="SSF57184">
    <property type="entry name" value="Growth factor receptor domain"/>
    <property type="match status" value="1"/>
</dbReference>
<feature type="compositionally biased region" description="Basic and acidic residues" evidence="1">
    <location>
        <begin position="2686"/>
        <end position="2699"/>
    </location>
</feature>
<organism evidence="3 4">
    <name type="scientific">Stylonychia lemnae</name>
    <name type="common">Ciliate</name>
    <dbReference type="NCBI Taxonomy" id="5949"/>
    <lineage>
        <taxon>Eukaryota</taxon>
        <taxon>Sar</taxon>
        <taxon>Alveolata</taxon>
        <taxon>Ciliophora</taxon>
        <taxon>Intramacronucleata</taxon>
        <taxon>Spirotrichea</taxon>
        <taxon>Stichotrichia</taxon>
        <taxon>Sporadotrichida</taxon>
        <taxon>Oxytrichidae</taxon>
        <taxon>Stylonychinae</taxon>
        <taxon>Stylonychia</taxon>
    </lineage>
</organism>
<feature type="transmembrane region" description="Helical" evidence="2">
    <location>
        <begin position="2372"/>
        <end position="2390"/>
    </location>
</feature>
<feature type="compositionally biased region" description="Basic and acidic residues" evidence="1">
    <location>
        <begin position="2525"/>
        <end position="2535"/>
    </location>
</feature>
<feature type="compositionally biased region" description="Basic and acidic residues" evidence="1">
    <location>
        <begin position="2667"/>
        <end position="2679"/>
    </location>
</feature>
<evidence type="ECO:0000256" key="1">
    <source>
        <dbReference type="SAM" id="MobiDB-lite"/>
    </source>
</evidence>
<dbReference type="SMART" id="SM01411">
    <property type="entry name" value="Ephrin_rec_like"/>
    <property type="match status" value="1"/>
</dbReference>
<keyword evidence="2" id="KW-0812">Transmembrane</keyword>
<feature type="compositionally biased region" description="Basic and acidic residues" evidence="1">
    <location>
        <begin position="2965"/>
        <end position="2987"/>
    </location>
</feature>
<evidence type="ECO:0000313" key="3">
    <source>
        <dbReference type="EMBL" id="CDW85403.1"/>
    </source>
</evidence>
<dbReference type="EMBL" id="CCKQ01013703">
    <property type="protein sequence ID" value="CDW85403.1"/>
    <property type="molecule type" value="Genomic_DNA"/>
</dbReference>
<dbReference type="OrthoDB" id="10035969at2759"/>
<dbReference type="InParanoid" id="A0A078AXA4"/>
<dbReference type="PANTHER" id="PTHR11319:SF35">
    <property type="entry name" value="OUTER MEMBRANE PROTEIN PMPC-RELATED"/>
    <property type="match status" value="1"/>
</dbReference>
<feature type="compositionally biased region" description="Basic residues" evidence="1">
    <location>
        <begin position="2567"/>
        <end position="2578"/>
    </location>
</feature>
<feature type="compositionally biased region" description="Basic residues" evidence="1">
    <location>
        <begin position="3006"/>
        <end position="3015"/>
    </location>
</feature>
<feature type="transmembrane region" description="Helical" evidence="2">
    <location>
        <begin position="2112"/>
        <end position="2133"/>
    </location>
</feature>
<feature type="compositionally biased region" description="Basic and acidic residues" evidence="1">
    <location>
        <begin position="2613"/>
        <end position="2622"/>
    </location>
</feature>